<proteinExistence type="predicted"/>
<evidence type="ECO:0000313" key="2">
    <source>
        <dbReference type="EMBL" id="MBW75012.1"/>
    </source>
</evidence>
<accession>A0A2M4DBQ5</accession>
<keyword evidence="1" id="KW-0732">Signal</keyword>
<feature type="chain" id="PRO_5014623768" evidence="1">
    <location>
        <begin position="22"/>
        <end position="69"/>
    </location>
</feature>
<dbReference type="AlphaFoldDB" id="A0A2M4DBQ5"/>
<organism evidence="2">
    <name type="scientific">Anopheles darlingi</name>
    <name type="common">Mosquito</name>
    <dbReference type="NCBI Taxonomy" id="43151"/>
    <lineage>
        <taxon>Eukaryota</taxon>
        <taxon>Metazoa</taxon>
        <taxon>Ecdysozoa</taxon>
        <taxon>Arthropoda</taxon>
        <taxon>Hexapoda</taxon>
        <taxon>Insecta</taxon>
        <taxon>Pterygota</taxon>
        <taxon>Neoptera</taxon>
        <taxon>Endopterygota</taxon>
        <taxon>Diptera</taxon>
        <taxon>Nematocera</taxon>
        <taxon>Culicoidea</taxon>
        <taxon>Culicidae</taxon>
        <taxon>Anophelinae</taxon>
        <taxon>Anopheles</taxon>
    </lineage>
</organism>
<evidence type="ECO:0000256" key="1">
    <source>
        <dbReference type="SAM" id="SignalP"/>
    </source>
</evidence>
<sequence>MSESNAKIMLLLLLLLDQESSFRVHSVCFVYSFFVTLPRKRRNTNHGSLIAGGTTFAVDSDDDTDTDKR</sequence>
<reference evidence="2" key="1">
    <citation type="submission" date="2018-01" db="EMBL/GenBank/DDBJ databases">
        <title>An insight into the sialome of Amazonian anophelines.</title>
        <authorList>
            <person name="Ribeiro J.M."/>
            <person name="Scarpassa V."/>
            <person name="Calvo E."/>
        </authorList>
    </citation>
    <scope>NUCLEOTIDE SEQUENCE</scope>
</reference>
<feature type="signal peptide" evidence="1">
    <location>
        <begin position="1"/>
        <end position="21"/>
    </location>
</feature>
<name>A0A2M4DBQ5_ANODA</name>
<protein>
    <submittedName>
        <fullName evidence="2">Putative secreted protein</fullName>
    </submittedName>
</protein>
<dbReference type="EMBL" id="GGFL01010834">
    <property type="protein sequence ID" value="MBW75012.1"/>
    <property type="molecule type" value="Transcribed_RNA"/>
</dbReference>